<comment type="caution">
    <text evidence="2">The sequence shown here is derived from an EMBL/GenBank/DDBJ whole genome shotgun (WGS) entry which is preliminary data.</text>
</comment>
<proteinExistence type="predicted"/>
<evidence type="ECO:0000313" key="2">
    <source>
        <dbReference type="EMBL" id="KAE8278799.1"/>
    </source>
</evidence>
<sequence>MPAPLSSVSVGVPEKAETGSGYLAAKIGLEGQLARWVEQLANFQYKIVHRPGKLHGNADALSRLPNFGHEVGLGQEVLDSKGVLRVCAMQETPRVPPSESWDVDELGQAQRDDDDLRQIIACKKQGDCRMPEDPKLRKYAPVWDQLCIRDSRLVRIPPAHTDAASQGRVPQSPGGLADPTFSRPYLRDDGAQKSSLVLVGSLIVIPIRASPLE</sequence>
<organism evidence="2 3">
    <name type="scientific">Larimichthys crocea</name>
    <name type="common">Large yellow croaker</name>
    <name type="synonym">Pseudosciaena crocea</name>
    <dbReference type="NCBI Taxonomy" id="215358"/>
    <lineage>
        <taxon>Eukaryota</taxon>
        <taxon>Metazoa</taxon>
        <taxon>Chordata</taxon>
        <taxon>Craniata</taxon>
        <taxon>Vertebrata</taxon>
        <taxon>Euteleostomi</taxon>
        <taxon>Actinopterygii</taxon>
        <taxon>Neopterygii</taxon>
        <taxon>Teleostei</taxon>
        <taxon>Neoteleostei</taxon>
        <taxon>Acanthomorphata</taxon>
        <taxon>Eupercaria</taxon>
        <taxon>Sciaenidae</taxon>
        <taxon>Larimichthys</taxon>
    </lineage>
</organism>
<accession>A0A6G0HHT7</accession>
<gene>
    <name evidence="2" type="ORF">D5F01_LYC22374</name>
</gene>
<name>A0A6G0HHT7_LARCR</name>
<evidence type="ECO:0000313" key="3">
    <source>
        <dbReference type="Proteomes" id="UP000424527"/>
    </source>
</evidence>
<keyword evidence="3" id="KW-1185">Reference proteome</keyword>
<evidence type="ECO:0000256" key="1">
    <source>
        <dbReference type="SAM" id="MobiDB-lite"/>
    </source>
</evidence>
<protein>
    <recommendedName>
        <fullName evidence="4">Reverse transcriptase RNase H-like domain-containing protein</fullName>
    </recommendedName>
</protein>
<dbReference type="Proteomes" id="UP000424527">
    <property type="component" value="Unassembled WGS sequence"/>
</dbReference>
<evidence type="ECO:0008006" key="4">
    <source>
        <dbReference type="Google" id="ProtNLM"/>
    </source>
</evidence>
<dbReference type="AlphaFoldDB" id="A0A6G0HHT7"/>
<dbReference type="EMBL" id="REGW02000023">
    <property type="protein sequence ID" value="KAE8278799.1"/>
    <property type="molecule type" value="Genomic_DNA"/>
</dbReference>
<feature type="region of interest" description="Disordered" evidence="1">
    <location>
        <begin position="160"/>
        <end position="185"/>
    </location>
</feature>
<reference evidence="2 3" key="1">
    <citation type="submission" date="2019-07" db="EMBL/GenBank/DDBJ databases">
        <title>Chromosome genome assembly for large yellow croaker.</title>
        <authorList>
            <person name="Xiao S."/>
        </authorList>
    </citation>
    <scope>NUCLEOTIDE SEQUENCE [LARGE SCALE GENOMIC DNA]</scope>
    <source>
        <strain evidence="2">JMULYC20181020</strain>
        <tissue evidence="2">Muscle</tissue>
    </source>
</reference>